<dbReference type="InterPro" id="IPR036271">
    <property type="entry name" value="Tet_transcr_reg_TetR-rel_C_sf"/>
</dbReference>
<dbReference type="InterPro" id="IPR009057">
    <property type="entry name" value="Homeodomain-like_sf"/>
</dbReference>
<evidence type="ECO:0000313" key="8">
    <source>
        <dbReference type="Proteomes" id="UP000199065"/>
    </source>
</evidence>
<evidence type="ECO:0000256" key="5">
    <source>
        <dbReference type="SAM" id="MobiDB-lite"/>
    </source>
</evidence>
<dbReference type="PANTHER" id="PTHR47506:SF6">
    <property type="entry name" value="HTH-TYPE TRANSCRIPTIONAL REPRESSOR NEMR"/>
    <property type="match status" value="1"/>
</dbReference>
<keyword evidence="1" id="KW-0805">Transcription regulation</keyword>
<feature type="compositionally biased region" description="Polar residues" evidence="5">
    <location>
        <begin position="10"/>
        <end position="23"/>
    </location>
</feature>
<evidence type="ECO:0000256" key="1">
    <source>
        <dbReference type="ARBA" id="ARBA00023015"/>
    </source>
</evidence>
<protein>
    <submittedName>
        <fullName evidence="7">Transcriptional regulator, TetR family</fullName>
    </submittedName>
</protein>
<keyword evidence="2 4" id="KW-0238">DNA-binding</keyword>
<dbReference type="Proteomes" id="UP000199065">
    <property type="component" value="Unassembled WGS sequence"/>
</dbReference>
<dbReference type="PROSITE" id="PS50977">
    <property type="entry name" value="HTH_TETR_2"/>
    <property type="match status" value="1"/>
</dbReference>
<feature type="domain" description="HTH tetR-type" evidence="6">
    <location>
        <begin position="32"/>
        <end position="92"/>
    </location>
</feature>
<sequence length="223" mass="24687">MATTRRPAKTQGTGAATNESSSTKGRRRRDRPSPRQRLLASATQLFSTEGIRVIGIDRILREADVAKASLYSLYGSKDNLVIAYLKNLDDIWRAEYAARTEALKDPGDKILAFFDQCIAEEPGKNYRGSHFQNAASEFPLPETEAEYGILEAVMDHRRWCRETLSELLTLRNGYPGSSQADQLMLLLDGGLAGTKLAHSVEPLLTARDMARQLISAPPADYSI</sequence>
<dbReference type="Gene3D" id="1.10.357.10">
    <property type="entry name" value="Tetracycline Repressor, domain 2"/>
    <property type="match status" value="1"/>
</dbReference>
<keyword evidence="3" id="KW-0804">Transcription</keyword>
<dbReference type="EMBL" id="FOPJ01000015">
    <property type="protein sequence ID" value="SFG78844.1"/>
    <property type="molecule type" value="Genomic_DNA"/>
</dbReference>
<dbReference type="Pfam" id="PF00440">
    <property type="entry name" value="TetR_N"/>
    <property type="match status" value="1"/>
</dbReference>
<feature type="region of interest" description="Disordered" evidence="5">
    <location>
        <begin position="1"/>
        <end position="38"/>
    </location>
</feature>
<keyword evidence="8" id="KW-1185">Reference proteome</keyword>
<evidence type="ECO:0000256" key="4">
    <source>
        <dbReference type="PROSITE-ProRule" id="PRU00335"/>
    </source>
</evidence>
<organism evidence="7 8">
    <name type="scientific">Corynebacterium spheniscorum</name>
    <dbReference type="NCBI Taxonomy" id="185761"/>
    <lineage>
        <taxon>Bacteria</taxon>
        <taxon>Bacillati</taxon>
        <taxon>Actinomycetota</taxon>
        <taxon>Actinomycetes</taxon>
        <taxon>Mycobacteriales</taxon>
        <taxon>Corynebacteriaceae</taxon>
        <taxon>Corynebacterium</taxon>
    </lineage>
</organism>
<gene>
    <name evidence="7" type="ORF">SAMN05660282_01949</name>
</gene>
<feature type="DNA-binding region" description="H-T-H motif" evidence="4">
    <location>
        <begin position="55"/>
        <end position="74"/>
    </location>
</feature>
<evidence type="ECO:0000259" key="6">
    <source>
        <dbReference type="PROSITE" id="PS50977"/>
    </source>
</evidence>
<evidence type="ECO:0000256" key="3">
    <source>
        <dbReference type="ARBA" id="ARBA00023163"/>
    </source>
</evidence>
<dbReference type="RefSeq" id="WP_092286838.1">
    <property type="nucleotide sequence ID" value="NZ_FOPJ01000015.1"/>
</dbReference>
<dbReference type="STRING" id="185761.SAMN05660282_01949"/>
<name>A0A1I2UNT4_9CORY</name>
<dbReference type="AlphaFoldDB" id="A0A1I2UNT4"/>
<dbReference type="OrthoDB" id="4214267at2"/>
<dbReference type="InterPro" id="IPR001647">
    <property type="entry name" value="HTH_TetR"/>
</dbReference>
<evidence type="ECO:0000256" key="2">
    <source>
        <dbReference type="ARBA" id="ARBA00023125"/>
    </source>
</evidence>
<dbReference type="SUPFAM" id="SSF46689">
    <property type="entry name" value="Homeodomain-like"/>
    <property type="match status" value="1"/>
</dbReference>
<dbReference type="SUPFAM" id="SSF48498">
    <property type="entry name" value="Tetracyclin repressor-like, C-terminal domain"/>
    <property type="match status" value="1"/>
</dbReference>
<dbReference type="PANTHER" id="PTHR47506">
    <property type="entry name" value="TRANSCRIPTIONAL REGULATORY PROTEIN"/>
    <property type="match status" value="1"/>
</dbReference>
<evidence type="ECO:0000313" key="7">
    <source>
        <dbReference type="EMBL" id="SFG78844.1"/>
    </source>
</evidence>
<accession>A0A1I2UNT4</accession>
<dbReference type="PRINTS" id="PR00455">
    <property type="entry name" value="HTHTETR"/>
</dbReference>
<dbReference type="GO" id="GO:0003677">
    <property type="term" value="F:DNA binding"/>
    <property type="evidence" value="ECO:0007669"/>
    <property type="project" value="UniProtKB-UniRule"/>
</dbReference>
<proteinExistence type="predicted"/>
<reference evidence="7 8" key="1">
    <citation type="submission" date="2016-10" db="EMBL/GenBank/DDBJ databases">
        <authorList>
            <person name="de Groot N.N."/>
        </authorList>
    </citation>
    <scope>NUCLEOTIDE SEQUENCE [LARGE SCALE GENOMIC DNA]</scope>
    <source>
        <strain>J11</strain>
        <strain evidence="8">PG 39</strain>
    </source>
</reference>